<sequence length="381" mass="39489">MANTITAVLPSIFAGLDLVSRELIGAIPAVQRDATMERAAVGQTVTVPVVPAATGGNITPASVPPDDGDATIGSKTVAISKSKYSPVRWNGEEQRAIGPGGQYNKILGDQFAQAFRWLANQVEVDLVTTAYRAASRAYGTAGTAPFGTAGDFTDFAGINQILDTNGAPQFGRHLIVGSAARFNLEGKQSVLFKANEANTDEFLRRRVLTEVMGFGLGYSAGVGLVTKGGGSGYLVNNGAGYSVGSTAIAVDTGSGTINAGDIVTFAGDSNKYVVASATPTLLTLNAPGLLSAAADNTAITVGNNFTDNVAFTENALVLAARAPAAPDGGDSAEDMQMVTDPVSGISFEIRLYREYRRMRYEVGLAWGVGIVKSEHIALLLG</sequence>
<organism evidence="1 2">
    <name type="scientific">Kaistia soli DSM 19436</name>
    <dbReference type="NCBI Taxonomy" id="1122133"/>
    <lineage>
        <taxon>Bacteria</taxon>
        <taxon>Pseudomonadati</taxon>
        <taxon>Pseudomonadota</taxon>
        <taxon>Alphaproteobacteria</taxon>
        <taxon>Hyphomicrobiales</taxon>
        <taxon>Kaistiaceae</taxon>
        <taxon>Kaistia</taxon>
    </lineage>
</organism>
<keyword evidence="2" id="KW-1185">Reference proteome</keyword>
<keyword evidence="1" id="KW-0946">Virion</keyword>
<accession>A0A1M5MQ64</accession>
<keyword evidence="1" id="KW-0167">Capsid protein</keyword>
<reference evidence="1 2" key="1">
    <citation type="submission" date="2016-11" db="EMBL/GenBank/DDBJ databases">
        <authorList>
            <person name="Jaros S."/>
            <person name="Januszkiewicz K."/>
            <person name="Wedrychowicz H."/>
        </authorList>
    </citation>
    <scope>NUCLEOTIDE SEQUENCE [LARGE SCALE GENOMIC DNA]</scope>
    <source>
        <strain evidence="1 2">DSM 19436</strain>
    </source>
</reference>
<gene>
    <name evidence="1" type="ORF">SAMN02745157_4853</name>
</gene>
<dbReference type="AlphaFoldDB" id="A0A1M5MQ64"/>
<evidence type="ECO:0000313" key="2">
    <source>
        <dbReference type="Proteomes" id="UP000184485"/>
    </source>
</evidence>
<proteinExistence type="predicted"/>
<dbReference type="RefSeq" id="WP_073058220.1">
    <property type="nucleotide sequence ID" value="NZ_FQUP01000007.1"/>
</dbReference>
<dbReference type="STRING" id="1122133.SAMN02745157_4853"/>
<protein>
    <submittedName>
        <fullName evidence="1">p22 coat protein-gene protein 5</fullName>
    </submittedName>
</protein>
<dbReference type="Proteomes" id="UP000184485">
    <property type="component" value="Unassembled WGS sequence"/>
</dbReference>
<name>A0A1M5MQ64_9HYPH</name>
<dbReference type="OrthoDB" id="3078155at2"/>
<dbReference type="EMBL" id="FQUP01000007">
    <property type="protein sequence ID" value="SHG79540.1"/>
    <property type="molecule type" value="Genomic_DNA"/>
</dbReference>
<evidence type="ECO:0000313" key="1">
    <source>
        <dbReference type="EMBL" id="SHG79540.1"/>
    </source>
</evidence>